<keyword evidence="3" id="KW-0408">Iron</keyword>
<dbReference type="GO" id="GO:0005789">
    <property type="term" value="C:endoplasmic reticulum membrane"/>
    <property type="evidence" value="ECO:0007669"/>
    <property type="project" value="UniProtKB-SubCell"/>
</dbReference>
<keyword evidence="5" id="KW-1185">Reference proteome</keyword>
<name>A0A251U1A6_HELAN</name>
<dbReference type="InterPro" id="IPR045054">
    <property type="entry name" value="P4HA-like"/>
</dbReference>
<dbReference type="GO" id="GO:0046872">
    <property type="term" value="F:metal ion binding"/>
    <property type="evidence" value="ECO:0007669"/>
    <property type="project" value="UniProtKB-KW"/>
</dbReference>
<dbReference type="InParanoid" id="A0A251U1A6"/>
<dbReference type="GO" id="GO:0005783">
    <property type="term" value="C:endoplasmic reticulum"/>
    <property type="evidence" value="ECO:0000318"/>
    <property type="project" value="GO_Central"/>
</dbReference>
<protein>
    <submittedName>
        <fullName evidence="4">Uncharacterized protein</fullName>
    </submittedName>
</protein>
<sequence>MAKVKLAPSNLALRKGETAENTKGIRTSLDMFISASEDKTGILDQIEKKIERATVIPRSHGEDVRIIFLFLFTSRYVDYSYDSSTTCLCKNVVIFLAFNVLRYDIGQRYNSHYDNEIHYTGDLGNVTISEDGILCISRISIMMFAFSIFIT</sequence>
<proteinExistence type="predicted"/>
<dbReference type="PANTHER" id="PTHR10869:SF246">
    <property type="entry name" value="TRANSMEMBRANE PROLYL 4-HYDROXYLASE"/>
    <property type="match status" value="1"/>
</dbReference>
<keyword evidence="2" id="KW-0479">Metal-binding</keyword>
<evidence type="ECO:0000313" key="5">
    <source>
        <dbReference type="Proteomes" id="UP000215914"/>
    </source>
</evidence>
<evidence type="ECO:0000256" key="2">
    <source>
        <dbReference type="ARBA" id="ARBA00022723"/>
    </source>
</evidence>
<evidence type="ECO:0000256" key="3">
    <source>
        <dbReference type="ARBA" id="ARBA00023004"/>
    </source>
</evidence>
<dbReference type="Gene3D" id="2.60.120.620">
    <property type="entry name" value="q2cbj1_9rhob like domain"/>
    <property type="match status" value="1"/>
</dbReference>
<dbReference type="PANTHER" id="PTHR10869">
    <property type="entry name" value="PROLYL 4-HYDROXYLASE ALPHA SUBUNIT"/>
    <property type="match status" value="1"/>
</dbReference>
<dbReference type="EMBL" id="CM007898">
    <property type="protein sequence ID" value="OTG16646.1"/>
    <property type="molecule type" value="Genomic_DNA"/>
</dbReference>
<evidence type="ECO:0000313" key="4">
    <source>
        <dbReference type="EMBL" id="OTG16646.1"/>
    </source>
</evidence>
<dbReference type="GO" id="GO:0004656">
    <property type="term" value="F:procollagen-proline 4-dioxygenase activity"/>
    <property type="evidence" value="ECO:0000318"/>
    <property type="project" value="GO_Central"/>
</dbReference>
<reference evidence="5" key="1">
    <citation type="journal article" date="2017" name="Nature">
        <title>The sunflower genome provides insights into oil metabolism, flowering and Asterid evolution.</title>
        <authorList>
            <person name="Badouin H."/>
            <person name="Gouzy J."/>
            <person name="Grassa C.J."/>
            <person name="Murat F."/>
            <person name="Staton S.E."/>
            <person name="Cottret L."/>
            <person name="Lelandais-Briere C."/>
            <person name="Owens G.L."/>
            <person name="Carrere S."/>
            <person name="Mayjonade B."/>
            <person name="Legrand L."/>
            <person name="Gill N."/>
            <person name="Kane N.C."/>
            <person name="Bowers J.E."/>
            <person name="Hubner S."/>
            <person name="Bellec A."/>
            <person name="Berard A."/>
            <person name="Berges H."/>
            <person name="Blanchet N."/>
            <person name="Boniface M.C."/>
            <person name="Brunel D."/>
            <person name="Catrice O."/>
            <person name="Chaidir N."/>
            <person name="Claudel C."/>
            <person name="Donnadieu C."/>
            <person name="Faraut T."/>
            <person name="Fievet G."/>
            <person name="Helmstetter N."/>
            <person name="King M."/>
            <person name="Knapp S.J."/>
            <person name="Lai Z."/>
            <person name="Le Paslier M.C."/>
            <person name="Lippi Y."/>
            <person name="Lorenzon L."/>
            <person name="Mandel J.R."/>
            <person name="Marage G."/>
            <person name="Marchand G."/>
            <person name="Marquand E."/>
            <person name="Bret-Mestries E."/>
            <person name="Morien E."/>
            <person name="Nambeesan S."/>
            <person name="Nguyen T."/>
            <person name="Pegot-Espagnet P."/>
            <person name="Pouilly N."/>
            <person name="Raftis F."/>
            <person name="Sallet E."/>
            <person name="Schiex T."/>
            <person name="Thomas J."/>
            <person name="Vandecasteele C."/>
            <person name="Vares D."/>
            <person name="Vear F."/>
            <person name="Vautrin S."/>
            <person name="Crespi M."/>
            <person name="Mangin B."/>
            <person name="Burke J.M."/>
            <person name="Salse J."/>
            <person name="Munos S."/>
            <person name="Vincourt P."/>
            <person name="Rieseberg L.H."/>
            <person name="Langlade N.B."/>
        </authorList>
    </citation>
    <scope>NUCLEOTIDE SEQUENCE [LARGE SCALE GENOMIC DNA]</scope>
    <source>
        <strain evidence="5">cv. SF193</strain>
    </source>
</reference>
<evidence type="ECO:0000256" key="1">
    <source>
        <dbReference type="ARBA" id="ARBA00004586"/>
    </source>
</evidence>
<dbReference type="AlphaFoldDB" id="A0A251U1A6"/>
<accession>A0A251U1A6</accession>
<organism evidence="4 5">
    <name type="scientific">Helianthus annuus</name>
    <name type="common">Common sunflower</name>
    <dbReference type="NCBI Taxonomy" id="4232"/>
    <lineage>
        <taxon>Eukaryota</taxon>
        <taxon>Viridiplantae</taxon>
        <taxon>Streptophyta</taxon>
        <taxon>Embryophyta</taxon>
        <taxon>Tracheophyta</taxon>
        <taxon>Spermatophyta</taxon>
        <taxon>Magnoliopsida</taxon>
        <taxon>eudicotyledons</taxon>
        <taxon>Gunneridae</taxon>
        <taxon>Pentapetalae</taxon>
        <taxon>asterids</taxon>
        <taxon>campanulids</taxon>
        <taxon>Asterales</taxon>
        <taxon>Asteraceae</taxon>
        <taxon>Asteroideae</taxon>
        <taxon>Heliantheae alliance</taxon>
        <taxon>Heliantheae</taxon>
        <taxon>Helianthus</taxon>
    </lineage>
</organism>
<comment type="subcellular location">
    <subcellularLocation>
        <location evidence="1">Endoplasmic reticulum membrane</location>
    </subcellularLocation>
</comment>
<dbReference type="Proteomes" id="UP000215914">
    <property type="component" value="Chromosome 9"/>
</dbReference>
<gene>
    <name evidence="4" type="ORF">HannXRQ_Chr09g0273661</name>
</gene>